<gene>
    <name evidence="4" type="ORF">E3N88_42720</name>
</gene>
<evidence type="ECO:0000256" key="1">
    <source>
        <dbReference type="ARBA" id="ARBA00022857"/>
    </source>
</evidence>
<dbReference type="InterPro" id="IPR050791">
    <property type="entry name" value="Aldo-Keto_reductase"/>
</dbReference>
<dbReference type="PANTHER" id="PTHR43625:SF40">
    <property type="entry name" value="ALDO-KETO REDUCTASE YAKC [NADP(+)]"/>
    <property type="match status" value="1"/>
</dbReference>
<dbReference type="PANTHER" id="PTHR43625">
    <property type="entry name" value="AFLATOXIN B1 ALDEHYDE REDUCTASE"/>
    <property type="match status" value="1"/>
</dbReference>
<dbReference type="AlphaFoldDB" id="A0A5N6LHU2"/>
<dbReference type="InterPro" id="IPR036812">
    <property type="entry name" value="NAD(P)_OxRdtase_dom_sf"/>
</dbReference>
<evidence type="ECO:0000256" key="2">
    <source>
        <dbReference type="ARBA" id="ARBA00023002"/>
    </source>
</evidence>
<dbReference type="Gene3D" id="3.20.20.100">
    <property type="entry name" value="NADP-dependent oxidoreductase domain"/>
    <property type="match status" value="1"/>
</dbReference>
<comment type="caution">
    <text evidence="4">The sequence shown here is derived from an EMBL/GenBank/DDBJ whole genome shotgun (WGS) entry which is preliminary data.</text>
</comment>
<organism evidence="4 5">
    <name type="scientific">Mikania micrantha</name>
    <name type="common">bitter vine</name>
    <dbReference type="NCBI Taxonomy" id="192012"/>
    <lineage>
        <taxon>Eukaryota</taxon>
        <taxon>Viridiplantae</taxon>
        <taxon>Streptophyta</taxon>
        <taxon>Embryophyta</taxon>
        <taxon>Tracheophyta</taxon>
        <taxon>Spermatophyta</taxon>
        <taxon>Magnoliopsida</taxon>
        <taxon>eudicotyledons</taxon>
        <taxon>Gunneridae</taxon>
        <taxon>Pentapetalae</taxon>
        <taxon>asterids</taxon>
        <taxon>campanulids</taxon>
        <taxon>Asterales</taxon>
        <taxon>Asteraceae</taxon>
        <taxon>Asteroideae</taxon>
        <taxon>Heliantheae alliance</taxon>
        <taxon>Eupatorieae</taxon>
        <taxon>Mikania</taxon>
    </lineage>
</organism>
<evidence type="ECO:0000259" key="3">
    <source>
        <dbReference type="Pfam" id="PF00248"/>
    </source>
</evidence>
<dbReference type="OrthoDB" id="37537at2759"/>
<keyword evidence="1" id="KW-0521">NADP</keyword>
<protein>
    <recommendedName>
        <fullName evidence="3">NADP-dependent oxidoreductase domain-containing protein</fullName>
    </recommendedName>
</protein>
<dbReference type="EMBL" id="SZYD01000725">
    <property type="protein sequence ID" value="KAD1501660.1"/>
    <property type="molecule type" value="Genomic_DNA"/>
</dbReference>
<feature type="domain" description="NADP-dependent oxidoreductase" evidence="3">
    <location>
        <begin position="70"/>
        <end position="132"/>
    </location>
</feature>
<dbReference type="Pfam" id="PF00248">
    <property type="entry name" value="Aldo_ket_red"/>
    <property type="match status" value="1"/>
</dbReference>
<reference evidence="4 5" key="1">
    <citation type="submission" date="2019-05" db="EMBL/GenBank/DDBJ databases">
        <title>Mikania micrantha, genome provides insights into the molecular mechanism of rapid growth.</title>
        <authorList>
            <person name="Liu B."/>
        </authorList>
    </citation>
    <scope>NUCLEOTIDE SEQUENCE [LARGE SCALE GENOMIC DNA]</scope>
    <source>
        <strain evidence="4">NLD-2019</strain>
        <tissue evidence="4">Leaf</tissue>
    </source>
</reference>
<dbReference type="InterPro" id="IPR023210">
    <property type="entry name" value="NADP_OxRdtase_dom"/>
</dbReference>
<accession>A0A5N6LHU2</accession>
<evidence type="ECO:0000313" key="5">
    <source>
        <dbReference type="Proteomes" id="UP000326396"/>
    </source>
</evidence>
<keyword evidence="2" id="KW-0560">Oxidoreductase</keyword>
<sequence length="170" mass="18766">MYTETDNRPETPKTNEILLGKALKGGVRWLPNLGSNTMVRGGVKGDPAYVRAALRCAWFQPENLLYNKILYKRVNEIASKTRCTPSQLSLAWLHHQGNDVIPIPGTTKIENLEQNTGVLSVKLTPEEMTELECIASAGSVKGDRYGAGISTYLDSETPMLSSWQAMLRAV</sequence>
<dbReference type="GO" id="GO:0016491">
    <property type="term" value="F:oxidoreductase activity"/>
    <property type="evidence" value="ECO:0007669"/>
    <property type="project" value="UniProtKB-KW"/>
</dbReference>
<dbReference type="GO" id="GO:0005737">
    <property type="term" value="C:cytoplasm"/>
    <property type="evidence" value="ECO:0007669"/>
    <property type="project" value="TreeGrafter"/>
</dbReference>
<evidence type="ECO:0000313" key="4">
    <source>
        <dbReference type="EMBL" id="KAD1501660.1"/>
    </source>
</evidence>
<dbReference type="SUPFAM" id="SSF51430">
    <property type="entry name" value="NAD(P)-linked oxidoreductase"/>
    <property type="match status" value="1"/>
</dbReference>
<dbReference type="Proteomes" id="UP000326396">
    <property type="component" value="Unassembled WGS sequence"/>
</dbReference>
<name>A0A5N6LHU2_9ASTR</name>
<proteinExistence type="predicted"/>
<keyword evidence="5" id="KW-1185">Reference proteome</keyword>